<dbReference type="EMBL" id="BMAT01002023">
    <property type="protein sequence ID" value="GFR97356.1"/>
    <property type="molecule type" value="Genomic_DNA"/>
</dbReference>
<dbReference type="EC" id="2.3.1.168" evidence="6"/>
<evidence type="ECO:0000256" key="4">
    <source>
        <dbReference type="ARBA" id="ARBA00022946"/>
    </source>
</evidence>
<dbReference type="CDD" id="cd06849">
    <property type="entry name" value="lipoyl_domain"/>
    <property type="match status" value="1"/>
</dbReference>
<organism evidence="11 12">
    <name type="scientific">Elysia marginata</name>
    <dbReference type="NCBI Taxonomy" id="1093978"/>
    <lineage>
        <taxon>Eukaryota</taxon>
        <taxon>Metazoa</taxon>
        <taxon>Spiralia</taxon>
        <taxon>Lophotrochozoa</taxon>
        <taxon>Mollusca</taxon>
        <taxon>Gastropoda</taxon>
        <taxon>Heterobranchia</taxon>
        <taxon>Euthyneura</taxon>
        <taxon>Panpulmonata</taxon>
        <taxon>Sacoglossa</taxon>
        <taxon>Placobranchoidea</taxon>
        <taxon>Plakobranchidae</taxon>
        <taxon>Elysia</taxon>
    </lineage>
</organism>
<comment type="caution">
    <text evidence="11">The sequence shown here is derived from an EMBL/GenBank/DDBJ whole genome shotgun (WGS) entry which is preliminary data.</text>
</comment>
<evidence type="ECO:0000256" key="1">
    <source>
        <dbReference type="ARBA" id="ARBA00001938"/>
    </source>
</evidence>
<dbReference type="Pfam" id="PF00364">
    <property type="entry name" value="Biotin_lipoyl"/>
    <property type="match status" value="1"/>
</dbReference>
<dbReference type="PROSITE" id="PS50968">
    <property type="entry name" value="BIOTINYL_LIPOYL"/>
    <property type="match status" value="1"/>
</dbReference>
<dbReference type="GO" id="GO:0016407">
    <property type="term" value="F:acetyltransferase activity"/>
    <property type="evidence" value="ECO:0007669"/>
    <property type="project" value="TreeGrafter"/>
</dbReference>
<keyword evidence="4" id="KW-0809">Transit peptide</keyword>
<accession>A0AAV4HKP0</accession>
<evidence type="ECO:0000256" key="9">
    <source>
        <dbReference type="SAM" id="MobiDB-lite"/>
    </source>
</evidence>
<dbReference type="PROSITE" id="PS00189">
    <property type="entry name" value="LIPOYL"/>
    <property type="match status" value="1"/>
</dbReference>
<evidence type="ECO:0000256" key="8">
    <source>
        <dbReference type="ARBA" id="ARBA00042008"/>
    </source>
</evidence>
<feature type="region of interest" description="Disordered" evidence="9">
    <location>
        <begin position="69"/>
        <end position="136"/>
    </location>
</feature>
<dbReference type="GO" id="GO:0031405">
    <property type="term" value="F:lipoic acid binding"/>
    <property type="evidence" value="ECO:0007669"/>
    <property type="project" value="TreeGrafter"/>
</dbReference>
<protein>
    <recommendedName>
        <fullName evidence="7">Lipoamide acyltransferase component of branched-chain alpha-keto acid dehydrogenase complex, mitochondrial</fullName>
        <ecNumber evidence="6">2.3.1.168</ecNumber>
    </recommendedName>
    <alternativeName>
        <fullName evidence="8">Branched-chain alpha-keto acid dehydrogenase complex component E2</fullName>
    </alternativeName>
</protein>
<dbReference type="InterPro" id="IPR050743">
    <property type="entry name" value="2-oxoacid_DH_E2_comp"/>
</dbReference>
<evidence type="ECO:0000256" key="5">
    <source>
        <dbReference type="ARBA" id="ARBA00023315"/>
    </source>
</evidence>
<feature type="compositionally biased region" description="Basic and acidic residues" evidence="9">
    <location>
        <begin position="69"/>
        <end position="118"/>
    </location>
</feature>
<dbReference type="Proteomes" id="UP000762676">
    <property type="component" value="Unassembled WGS sequence"/>
</dbReference>
<dbReference type="InterPro" id="IPR011053">
    <property type="entry name" value="Single_hybrid_motif"/>
</dbReference>
<dbReference type="GO" id="GO:0043754">
    <property type="term" value="F:dihydrolipoamide branched chain acyltransferase activity"/>
    <property type="evidence" value="ECO:0007669"/>
    <property type="project" value="UniProtKB-EC"/>
</dbReference>
<dbReference type="SUPFAM" id="SSF51230">
    <property type="entry name" value="Single hybrid motif"/>
    <property type="match status" value="1"/>
</dbReference>
<dbReference type="InterPro" id="IPR003016">
    <property type="entry name" value="2-oxoA_DH_lipoyl-BS"/>
</dbReference>
<feature type="domain" description="Lipoyl-binding" evidence="10">
    <location>
        <begin position="1"/>
        <end position="76"/>
    </location>
</feature>
<dbReference type="InterPro" id="IPR000089">
    <property type="entry name" value="Biotin_lipoyl"/>
</dbReference>
<keyword evidence="5" id="KW-0012">Acyltransferase</keyword>
<name>A0AAV4HKP0_9GAST</name>
<keyword evidence="12" id="KW-1185">Reference proteome</keyword>
<dbReference type="AlphaFoldDB" id="A0AAV4HKP0"/>
<sequence>MYKFKFADIGEGLHEGKVGEIYAKVGDTVTEGDSLFSVETDKVTSDIPSPVSGKVTEVLIKQGETVHVGDDVFHFDTGEESPKEEAKEETPAEEKSEPKEEATKEEAKEATAEPKEAEESSGGASVVGEVKVSNNL</sequence>
<evidence type="ECO:0000256" key="6">
    <source>
        <dbReference type="ARBA" id="ARBA00038880"/>
    </source>
</evidence>
<evidence type="ECO:0000313" key="11">
    <source>
        <dbReference type="EMBL" id="GFR97356.1"/>
    </source>
</evidence>
<reference evidence="11 12" key="1">
    <citation type="journal article" date="2021" name="Elife">
        <title>Chloroplast acquisition without the gene transfer in kleptoplastic sea slugs, Plakobranchus ocellatus.</title>
        <authorList>
            <person name="Maeda T."/>
            <person name="Takahashi S."/>
            <person name="Yoshida T."/>
            <person name="Shimamura S."/>
            <person name="Takaki Y."/>
            <person name="Nagai Y."/>
            <person name="Toyoda A."/>
            <person name="Suzuki Y."/>
            <person name="Arimoto A."/>
            <person name="Ishii H."/>
            <person name="Satoh N."/>
            <person name="Nishiyama T."/>
            <person name="Hasebe M."/>
            <person name="Maruyama T."/>
            <person name="Minagawa J."/>
            <person name="Obokata J."/>
            <person name="Shigenobu S."/>
        </authorList>
    </citation>
    <scope>NUCLEOTIDE SEQUENCE [LARGE SCALE GENOMIC DNA]</scope>
</reference>
<evidence type="ECO:0000256" key="7">
    <source>
        <dbReference type="ARBA" id="ARBA00039275"/>
    </source>
</evidence>
<dbReference type="GO" id="GO:0005737">
    <property type="term" value="C:cytoplasm"/>
    <property type="evidence" value="ECO:0007669"/>
    <property type="project" value="TreeGrafter"/>
</dbReference>
<comment type="cofactor">
    <cofactor evidence="1">
        <name>(R)-lipoate</name>
        <dbReference type="ChEBI" id="CHEBI:83088"/>
    </cofactor>
</comment>
<evidence type="ECO:0000256" key="2">
    <source>
        <dbReference type="ARBA" id="ARBA00022679"/>
    </source>
</evidence>
<proteinExistence type="predicted"/>
<evidence type="ECO:0000256" key="3">
    <source>
        <dbReference type="ARBA" id="ARBA00022823"/>
    </source>
</evidence>
<dbReference type="Gene3D" id="2.40.50.100">
    <property type="match status" value="1"/>
</dbReference>
<evidence type="ECO:0000313" key="12">
    <source>
        <dbReference type="Proteomes" id="UP000762676"/>
    </source>
</evidence>
<keyword evidence="3" id="KW-0450">Lipoyl</keyword>
<dbReference type="PANTHER" id="PTHR43178:SF5">
    <property type="entry name" value="LIPOAMIDE ACYLTRANSFERASE COMPONENT OF BRANCHED-CHAIN ALPHA-KETO ACID DEHYDROGENASE COMPLEX, MITOCHONDRIAL"/>
    <property type="match status" value="1"/>
</dbReference>
<keyword evidence="2" id="KW-0808">Transferase</keyword>
<dbReference type="PANTHER" id="PTHR43178">
    <property type="entry name" value="DIHYDROLIPOAMIDE ACETYLTRANSFERASE COMPONENT OF PYRUVATE DEHYDROGENASE COMPLEX"/>
    <property type="match status" value="1"/>
</dbReference>
<gene>
    <name evidence="11" type="ORF">ElyMa_000991100</name>
</gene>
<evidence type="ECO:0000259" key="10">
    <source>
        <dbReference type="PROSITE" id="PS50968"/>
    </source>
</evidence>